<feature type="compositionally biased region" description="Basic and acidic residues" evidence="1">
    <location>
        <begin position="96"/>
        <end position="123"/>
    </location>
</feature>
<accession>A0A1B6JK59</accession>
<dbReference type="AlphaFoldDB" id="A0A1B6JK59"/>
<feature type="region of interest" description="Disordered" evidence="1">
    <location>
        <begin position="87"/>
        <end position="123"/>
    </location>
</feature>
<proteinExistence type="predicted"/>
<sequence length="123" mass="14476">NSNIKENKRTINKQTIDLFRTQLQEQHWENVSSTQDTNEAYNNFNTTLQSILNFTCPLKTTRPKQQRKPQIWDQESTRLRSVYVKDLGKEQLTGQPEDKAKTAASKKEYDQHLKQLRKEHSTA</sequence>
<protein>
    <submittedName>
        <fullName evidence="2">Uncharacterized protein</fullName>
    </submittedName>
</protein>
<reference evidence="2" key="1">
    <citation type="submission" date="2015-11" db="EMBL/GenBank/DDBJ databases">
        <title>De novo transcriptome assembly of four potential Pierce s Disease insect vectors from Arizona vineyards.</title>
        <authorList>
            <person name="Tassone E.E."/>
        </authorList>
    </citation>
    <scope>NUCLEOTIDE SEQUENCE</scope>
</reference>
<feature type="non-terminal residue" evidence="2">
    <location>
        <position position="123"/>
    </location>
</feature>
<evidence type="ECO:0000313" key="2">
    <source>
        <dbReference type="EMBL" id="JAS99671.1"/>
    </source>
</evidence>
<organism evidence="2">
    <name type="scientific">Homalodisca liturata</name>
    <dbReference type="NCBI Taxonomy" id="320908"/>
    <lineage>
        <taxon>Eukaryota</taxon>
        <taxon>Metazoa</taxon>
        <taxon>Ecdysozoa</taxon>
        <taxon>Arthropoda</taxon>
        <taxon>Hexapoda</taxon>
        <taxon>Insecta</taxon>
        <taxon>Pterygota</taxon>
        <taxon>Neoptera</taxon>
        <taxon>Paraneoptera</taxon>
        <taxon>Hemiptera</taxon>
        <taxon>Auchenorrhyncha</taxon>
        <taxon>Membracoidea</taxon>
        <taxon>Cicadellidae</taxon>
        <taxon>Cicadellinae</taxon>
        <taxon>Proconiini</taxon>
        <taxon>Homalodisca</taxon>
    </lineage>
</organism>
<evidence type="ECO:0000256" key="1">
    <source>
        <dbReference type="SAM" id="MobiDB-lite"/>
    </source>
</evidence>
<name>A0A1B6JK59_9HEMI</name>
<dbReference type="EMBL" id="GECU01008035">
    <property type="protein sequence ID" value="JAS99671.1"/>
    <property type="molecule type" value="Transcribed_RNA"/>
</dbReference>
<gene>
    <name evidence="2" type="ORF">g.56664</name>
</gene>
<feature type="non-terminal residue" evidence="2">
    <location>
        <position position="1"/>
    </location>
</feature>